<dbReference type="Proteomes" id="UP000712673">
    <property type="component" value="Unassembled WGS sequence"/>
</dbReference>
<evidence type="ECO:0000313" key="1">
    <source>
        <dbReference type="EMBL" id="MBM3227120.1"/>
    </source>
</evidence>
<proteinExistence type="predicted"/>
<reference evidence="1" key="1">
    <citation type="submission" date="2019-03" db="EMBL/GenBank/DDBJ databases">
        <title>Lake Tanganyika Metagenome-Assembled Genomes (MAGs).</title>
        <authorList>
            <person name="Tran P."/>
        </authorList>
    </citation>
    <scope>NUCLEOTIDE SEQUENCE</scope>
    <source>
        <strain evidence="1">K_DeepCast_65m_m2_066</strain>
    </source>
</reference>
<gene>
    <name evidence="1" type="ORF">FJZ47_25415</name>
</gene>
<dbReference type="EMBL" id="VGLS01001204">
    <property type="protein sequence ID" value="MBM3227120.1"/>
    <property type="molecule type" value="Genomic_DNA"/>
</dbReference>
<dbReference type="Pfam" id="PF03683">
    <property type="entry name" value="UPF0175"/>
    <property type="match status" value="1"/>
</dbReference>
<protein>
    <submittedName>
        <fullName evidence="1">UPF0175 family protein</fullName>
    </submittedName>
</protein>
<sequence>MEVAIYIPDDIAAAISTINGQNIGRHILEAYVMQAYQQRELGTGQLRRLLGFETRGEFEDFLAAHDIPRNYTVADLEHDRETARLLGH</sequence>
<comment type="caution">
    <text evidence="1">The sequence shown here is derived from an EMBL/GenBank/DDBJ whole genome shotgun (WGS) entry which is preliminary data.</text>
</comment>
<dbReference type="InterPro" id="IPR005368">
    <property type="entry name" value="UPF0175"/>
</dbReference>
<accession>A0A937W7H3</accession>
<organism evidence="1 2">
    <name type="scientific">Tectimicrobiota bacterium</name>
    <dbReference type="NCBI Taxonomy" id="2528274"/>
    <lineage>
        <taxon>Bacteria</taxon>
        <taxon>Pseudomonadati</taxon>
        <taxon>Nitrospinota/Tectimicrobiota group</taxon>
        <taxon>Candidatus Tectimicrobiota</taxon>
    </lineage>
</organism>
<evidence type="ECO:0000313" key="2">
    <source>
        <dbReference type="Proteomes" id="UP000712673"/>
    </source>
</evidence>
<name>A0A937W7H3_UNCTE</name>
<dbReference type="AlphaFoldDB" id="A0A937W7H3"/>